<accession>A0A4Y5JU78</accession>
<evidence type="ECO:0000313" key="1">
    <source>
        <dbReference type="EMBL" id="QCG75965.1"/>
    </source>
</evidence>
<keyword evidence="2" id="KW-1185">Reference proteome</keyword>
<sequence>MCLHTHVHTHKRIKKYNLFYPIRLSLIPICCLIIKV</sequence>
<evidence type="ECO:0000313" key="2">
    <source>
        <dbReference type="Proteomes" id="UP000316733"/>
    </source>
</evidence>
<dbReference type="EMBL" id="MK797984">
    <property type="protein sequence ID" value="QCG75965.1"/>
    <property type="molecule type" value="Genomic_DNA"/>
</dbReference>
<proteinExistence type="predicted"/>
<reference evidence="2" key="1">
    <citation type="journal article" date="2020" name="bioRxiv">
        <title>Integrative omics analysis of Pseudomonas aeruginosa virus PA5oct highlights the molecular complexity of jumbo phages.</title>
        <authorList>
            <person name="Lood C."/>
            <person name="Danis-Wlodarczyk K."/>
            <person name="Blasdel B.G."/>
            <person name="Jang H.B."/>
            <person name="Vandenheuvel D."/>
            <person name="Briers Y."/>
            <person name="Noben J.-P."/>
            <person name="van Noort V."/>
            <person name="Drulis-Kawa Z."/>
            <person name="Lavigne R."/>
        </authorList>
    </citation>
    <scope>NUCLEOTIDE SEQUENCE [LARGE SCALE GENOMIC DNA]</scope>
</reference>
<protein>
    <submittedName>
        <fullName evidence="1">Uncharacterized protein</fullName>
    </submittedName>
</protein>
<organism evidence="1 2">
    <name type="scientific">Pseudomonas phage vB_PaeM_PA5oct</name>
    <dbReference type="NCBI Taxonomy" id="2163605"/>
    <lineage>
        <taxon>Viruses</taxon>
        <taxon>Duplodnaviria</taxon>
        <taxon>Heunggongvirae</taxon>
        <taxon>Uroviricota</taxon>
        <taxon>Caudoviricetes</taxon>
        <taxon>Arenbergviridae</taxon>
        <taxon>Wroclawvirus</taxon>
        <taxon>Wroclawvirus PA5oct</taxon>
    </lineage>
</organism>
<dbReference type="Proteomes" id="UP000316733">
    <property type="component" value="Segment"/>
</dbReference>
<name>A0A4Y5JU78_9CAUD</name>
<gene>
    <name evidence="1" type="ORF">EST35_0083</name>
</gene>